<evidence type="ECO:0000313" key="2">
    <source>
        <dbReference type="Proteomes" id="UP000814128"/>
    </source>
</evidence>
<reference evidence="1" key="2">
    <citation type="journal article" date="2022" name="New Phytol.">
        <title>Evolutionary transition to the ectomycorrhizal habit in the genomes of a hyperdiverse lineage of mushroom-forming fungi.</title>
        <authorList>
            <person name="Looney B."/>
            <person name="Miyauchi S."/>
            <person name="Morin E."/>
            <person name="Drula E."/>
            <person name="Courty P.E."/>
            <person name="Kohler A."/>
            <person name="Kuo A."/>
            <person name="LaButti K."/>
            <person name="Pangilinan J."/>
            <person name="Lipzen A."/>
            <person name="Riley R."/>
            <person name="Andreopoulos W."/>
            <person name="He G."/>
            <person name="Johnson J."/>
            <person name="Nolan M."/>
            <person name="Tritt A."/>
            <person name="Barry K.W."/>
            <person name="Grigoriev I.V."/>
            <person name="Nagy L.G."/>
            <person name="Hibbett D."/>
            <person name="Henrissat B."/>
            <person name="Matheny P.B."/>
            <person name="Labbe J."/>
            <person name="Martin F.M."/>
        </authorList>
    </citation>
    <scope>NUCLEOTIDE SEQUENCE</scope>
    <source>
        <strain evidence="1">EC-137</strain>
    </source>
</reference>
<evidence type="ECO:0000313" key="1">
    <source>
        <dbReference type="EMBL" id="KAI0035909.1"/>
    </source>
</evidence>
<reference evidence="1" key="1">
    <citation type="submission" date="2021-02" db="EMBL/GenBank/DDBJ databases">
        <authorList>
            <consortium name="DOE Joint Genome Institute"/>
            <person name="Ahrendt S."/>
            <person name="Looney B.P."/>
            <person name="Miyauchi S."/>
            <person name="Morin E."/>
            <person name="Drula E."/>
            <person name="Courty P.E."/>
            <person name="Chicoki N."/>
            <person name="Fauchery L."/>
            <person name="Kohler A."/>
            <person name="Kuo A."/>
            <person name="Labutti K."/>
            <person name="Pangilinan J."/>
            <person name="Lipzen A."/>
            <person name="Riley R."/>
            <person name="Andreopoulos W."/>
            <person name="He G."/>
            <person name="Johnson J."/>
            <person name="Barry K.W."/>
            <person name="Grigoriev I.V."/>
            <person name="Nagy L."/>
            <person name="Hibbett D."/>
            <person name="Henrissat B."/>
            <person name="Matheny P.B."/>
            <person name="Labbe J."/>
            <person name="Martin F."/>
        </authorList>
    </citation>
    <scope>NUCLEOTIDE SEQUENCE</scope>
    <source>
        <strain evidence="1">EC-137</strain>
    </source>
</reference>
<protein>
    <submittedName>
        <fullName evidence="1">Uncharacterized protein</fullName>
    </submittedName>
</protein>
<gene>
    <name evidence="1" type="ORF">K488DRAFT_17208</name>
</gene>
<name>A0ACB8QVQ8_9AGAM</name>
<comment type="caution">
    <text evidence="1">The sequence shown here is derived from an EMBL/GenBank/DDBJ whole genome shotgun (WGS) entry which is preliminary data.</text>
</comment>
<sequence length="307" mass="34417">NVTAQDISFIQKVGHDIIVAIVAIVVETVLYTIYAILVGAAGYILLGRGRSRQTIVMFLVIFTMILLETVLWIIDIHSALAELSITLTSNSDLSYTARYSKYLKVPGGETIAAVYAFMTNLGDIIIIWRVYAFWSQGKERLVLLIPISLLIASVVISALMADCAARFGSSFYAVTYGEYVNPPFCNNIQRVSFLVTFLTTVVSTLLIFYKTWLYRRSIRSHQHRSVVMTRIERIMVILVESGLLYALFFLAGYVNSSPAVLKLKNSTVGSRFASIVWQYMTSKFVGIYPVIIILLVHSQRSYIDATT</sequence>
<dbReference type="EMBL" id="MU273478">
    <property type="protein sequence ID" value="KAI0035909.1"/>
    <property type="molecule type" value="Genomic_DNA"/>
</dbReference>
<dbReference type="Proteomes" id="UP000814128">
    <property type="component" value="Unassembled WGS sequence"/>
</dbReference>
<proteinExistence type="predicted"/>
<feature type="non-terminal residue" evidence="1">
    <location>
        <position position="1"/>
    </location>
</feature>
<keyword evidence="2" id="KW-1185">Reference proteome</keyword>
<organism evidence="1 2">
    <name type="scientific">Vararia minispora EC-137</name>
    <dbReference type="NCBI Taxonomy" id="1314806"/>
    <lineage>
        <taxon>Eukaryota</taxon>
        <taxon>Fungi</taxon>
        <taxon>Dikarya</taxon>
        <taxon>Basidiomycota</taxon>
        <taxon>Agaricomycotina</taxon>
        <taxon>Agaricomycetes</taxon>
        <taxon>Russulales</taxon>
        <taxon>Lachnocladiaceae</taxon>
        <taxon>Vararia</taxon>
    </lineage>
</organism>
<feature type="non-terminal residue" evidence="1">
    <location>
        <position position="307"/>
    </location>
</feature>
<accession>A0ACB8QVQ8</accession>